<feature type="compositionally biased region" description="Low complexity" evidence="1">
    <location>
        <begin position="223"/>
        <end position="237"/>
    </location>
</feature>
<proteinExistence type="predicted"/>
<organism evidence="3 4">
    <name type="scientific">Kibdelosporangium lantanae</name>
    <dbReference type="NCBI Taxonomy" id="1497396"/>
    <lineage>
        <taxon>Bacteria</taxon>
        <taxon>Bacillati</taxon>
        <taxon>Actinomycetota</taxon>
        <taxon>Actinomycetes</taxon>
        <taxon>Pseudonocardiales</taxon>
        <taxon>Pseudonocardiaceae</taxon>
        <taxon>Kibdelosporangium</taxon>
    </lineage>
</organism>
<dbReference type="PROSITE" id="PS51192">
    <property type="entry name" value="HELICASE_ATP_BIND_1"/>
    <property type="match status" value="1"/>
</dbReference>
<dbReference type="Proteomes" id="UP001597045">
    <property type="component" value="Unassembled WGS sequence"/>
</dbReference>
<protein>
    <submittedName>
        <fullName evidence="3">DEAD/DEAH box helicase family protein</fullName>
    </submittedName>
</protein>
<keyword evidence="3" id="KW-0378">Hydrolase</keyword>
<comment type="caution">
    <text evidence="3">The sequence shown here is derived from an EMBL/GenBank/DDBJ whole genome shotgun (WGS) entry which is preliminary data.</text>
</comment>
<keyword evidence="3" id="KW-0347">Helicase</keyword>
<dbReference type="SMART" id="SM00487">
    <property type="entry name" value="DEXDc"/>
    <property type="match status" value="1"/>
</dbReference>
<reference evidence="4" key="1">
    <citation type="journal article" date="2019" name="Int. J. Syst. Evol. Microbiol.">
        <title>The Global Catalogue of Microorganisms (GCM) 10K type strain sequencing project: providing services to taxonomists for standard genome sequencing and annotation.</title>
        <authorList>
            <consortium name="The Broad Institute Genomics Platform"/>
            <consortium name="The Broad Institute Genome Sequencing Center for Infectious Disease"/>
            <person name="Wu L."/>
            <person name="Ma J."/>
        </authorList>
    </citation>
    <scope>NUCLEOTIDE SEQUENCE [LARGE SCALE GENOMIC DNA]</scope>
    <source>
        <strain evidence="4">JCM 31486</strain>
    </source>
</reference>
<keyword evidence="3" id="KW-0547">Nucleotide-binding</keyword>
<dbReference type="InterPro" id="IPR014001">
    <property type="entry name" value="Helicase_ATP-bd"/>
</dbReference>
<evidence type="ECO:0000259" key="2">
    <source>
        <dbReference type="PROSITE" id="PS51192"/>
    </source>
</evidence>
<evidence type="ECO:0000313" key="3">
    <source>
        <dbReference type="EMBL" id="MFD1044633.1"/>
    </source>
</evidence>
<evidence type="ECO:0000313" key="4">
    <source>
        <dbReference type="Proteomes" id="UP001597045"/>
    </source>
</evidence>
<dbReference type="InterPro" id="IPR027417">
    <property type="entry name" value="P-loop_NTPase"/>
</dbReference>
<keyword evidence="3" id="KW-0067">ATP-binding</keyword>
<dbReference type="GO" id="GO:0004386">
    <property type="term" value="F:helicase activity"/>
    <property type="evidence" value="ECO:0007669"/>
    <property type="project" value="UniProtKB-KW"/>
</dbReference>
<dbReference type="Gene3D" id="3.40.50.300">
    <property type="entry name" value="P-loop containing nucleotide triphosphate hydrolases"/>
    <property type="match status" value="1"/>
</dbReference>
<feature type="region of interest" description="Disordered" evidence="1">
    <location>
        <begin position="215"/>
        <end position="237"/>
    </location>
</feature>
<keyword evidence="4" id="KW-1185">Reference proteome</keyword>
<sequence length="237" mass="25432">MAEFKIKKGPSGAPSDPEQLYRQLAATNKGPAALWAHQADVLRAWHNTPLVDHTDVAIELPTGGGKTLVGGLVAEFLRRRDGKPVAYLCPNNLLARQTAAKLTEYGVPTSLLIGEAKAWNPADRIRYQRAATVAVSVYSHVFNSNSGLKDAQLLLLDDAHAAEGYVANPWTIKITRAKHPSAYLDVLSAVGDALSPSFLNGCAAGTRKTSAIGPCTWPRPWGSSRTPRTSNRSSPAR</sequence>
<dbReference type="Pfam" id="PF00270">
    <property type="entry name" value="DEAD"/>
    <property type="match status" value="1"/>
</dbReference>
<feature type="domain" description="Helicase ATP-binding" evidence="2">
    <location>
        <begin position="47"/>
        <end position="189"/>
    </location>
</feature>
<dbReference type="EMBL" id="JBHTIS010000092">
    <property type="protein sequence ID" value="MFD1044633.1"/>
    <property type="molecule type" value="Genomic_DNA"/>
</dbReference>
<gene>
    <name evidence="3" type="ORF">ACFQ1S_02995</name>
</gene>
<dbReference type="InterPro" id="IPR011545">
    <property type="entry name" value="DEAD/DEAH_box_helicase_dom"/>
</dbReference>
<accession>A0ABW3M1Y5</accession>
<dbReference type="SUPFAM" id="SSF52540">
    <property type="entry name" value="P-loop containing nucleoside triphosphate hydrolases"/>
    <property type="match status" value="1"/>
</dbReference>
<evidence type="ECO:0000256" key="1">
    <source>
        <dbReference type="SAM" id="MobiDB-lite"/>
    </source>
</evidence>
<name>A0ABW3M1Y5_9PSEU</name>